<dbReference type="GO" id="GO:0042781">
    <property type="term" value="F:3'-tRNA processing endoribonuclease activity"/>
    <property type="evidence" value="ECO:0007669"/>
    <property type="project" value="TreeGrafter"/>
</dbReference>
<dbReference type="PANTHER" id="PTHR46018:SF2">
    <property type="entry name" value="ZINC PHOSPHODIESTERASE ELAC PROTEIN 1"/>
    <property type="match status" value="1"/>
</dbReference>
<dbReference type="Pfam" id="PF12706">
    <property type="entry name" value="Lactamase_B_2"/>
    <property type="match status" value="1"/>
</dbReference>
<dbReference type="SMART" id="SM00849">
    <property type="entry name" value="Lactamase_B"/>
    <property type="match status" value="1"/>
</dbReference>
<dbReference type="EMBL" id="CP013015">
    <property type="protein sequence ID" value="AMM42091.1"/>
    <property type="molecule type" value="Genomic_DNA"/>
</dbReference>
<proteinExistence type="predicted"/>
<sequence length="252" mass="28029">MPEVIVIGSGTGVPSLNRASPAILLKTKNTFVLLDSGPGTLRQLLKVNITFSQLDLILYTHFHPDHITDLIHFLFASKYTPGFQRKTPVFIWGPPGFLEFYNKLKQAFGSWIEVSKDKITLAEIPPGSLWAYEDIYIQPFSTFHTPHSQGYCLHTEGKKIAYTGDTDFDLSLVDAVKDADLLICEASFPASQKVEGHLTPTLAGELARKANAKCLLLTHFYPECDAIDIGAECRQSFTGPLYLAQDLMHIEL</sequence>
<feature type="domain" description="Metallo-beta-lactamase" evidence="1">
    <location>
        <begin position="19"/>
        <end position="219"/>
    </location>
</feature>
<dbReference type="AlphaFoldDB" id="A0A7U4TJ15"/>
<accession>A0A7U4TJ15</accession>
<evidence type="ECO:0000313" key="3">
    <source>
        <dbReference type="Proteomes" id="UP000070560"/>
    </source>
</evidence>
<evidence type="ECO:0000259" key="1">
    <source>
        <dbReference type="SMART" id="SM00849"/>
    </source>
</evidence>
<evidence type="ECO:0000313" key="2">
    <source>
        <dbReference type="EMBL" id="AMM42091.1"/>
    </source>
</evidence>
<dbReference type="KEGG" id="daw:HS1_002307"/>
<dbReference type="Gene3D" id="3.60.15.10">
    <property type="entry name" value="Ribonuclease Z/Hydroxyacylglutathione hydrolase-like"/>
    <property type="match status" value="1"/>
</dbReference>
<keyword evidence="3" id="KW-1185">Reference proteome</keyword>
<dbReference type="InterPro" id="IPR036866">
    <property type="entry name" value="RibonucZ/Hydroxyglut_hydro"/>
</dbReference>
<dbReference type="RefSeq" id="WP_066065675.1">
    <property type="nucleotide sequence ID" value="NZ_CP013015.1"/>
</dbReference>
<name>A0A7U4TJ15_DESA2</name>
<reference evidence="2 3" key="1">
    <citation type="submission" date="2015-10" db="EMBL/GenBank/DDBJ databases">
        <title>Candidatus Desulfofervidus auxilii, a hydrogenotrophic sulfate-reducing bacterium involved in the thermophilic anaerobic oxidation of methane.</title>
        <authorList>
            <person name="Krukenberg V."/>
            <person name="Richter M."/>
            <person name="Wegener G."/>
        </authorList>
    </citation>
    <scope>NUCLEOTIDE SEQUENCE [LARGE SCALE GENOMIC DNA]</scope>
    <source>
        <strain evidence="2 3">HS1</strain>
    </source>
</reference>
<dbReference type="InterPro" id="IPR001279">
    <property type="entry name" value="Metallo-B-lactamas"/>
</dbReference>
<dbReference type="PANTHER" id="PTHR46018">
    <property type="entry name" value="ZINC PHOSPHODIESTERASE ELAC PROTEIN 1"/>
    <property type="match status" value="1"/>
</dbReference>
<gene>
    <name evidence="2" type="ORF">HS1_002307</name>
</gene>
<dbReference type="SUPFAM" id="SSF56281">
    <property type="entry name" value="Metallo-hydrolase/oxidoreductase"/>
    <property type="match status" value="1"/>
</dbReference>
<protein>
    <submittedName>
        <fullName evidence="2">Beta-lactamase-like domain protein</fullName>
    </submittedName>
</protein>
<dbReference type="Proteomes" id="UP000070560">
    <property type="component" value="Chromosome"/>
</dbReference>
<organism evidence="2 3">
    <name type="scientific">Desulfofervidus auxilii</name>
    <dbReference type="NCBI Taxonomy" id="1621989"/>
    <lineage>
        <taxon>Bacteria</taxon>
        <taxon>Pseudomonadati</taxon>
        <taxon>Thermodesulfobacteriota</taxon>
        <taxon>Candidatus Desulfofervidia</taxon>
        <taxon>Candidatus Desulfofervidales</taxon>
        <taxon>Candidatus Desulfofervidaceae</taxon>
        <taxon>Candidatus Desulfofervidus</taxon>
    </lineage>
</organism>
<dbReference type="OrthoDB" id="9803916at2"/>